<dbReference type="InterPro" id="IPR000504">
    <property type="entry name" value="RRM_dom"/>
</dbReference>
<feature type="region of interest" description="Disordered" evidence="3">
    <location>
        <begin position="228"/>
        <end position="254"/>
    </location>
</feature>
<keyword evidence="2" id="KW-0694">RNA-binding</keyword>
<dbReference type="InterPro" id="IPR034772">
    <property type="entry name" value="CPSF6/7"/>
</dbReference>
<accession>A0A0C3LK10</accession>
<dbReference type="GO" id="GO:0005634">
    <property type="term" value="C:nucleus"/>
    <property type="evidence" value="ECO:0007669"/>
    <property type="project" value="UniProtKB-SubCell"/>
</dbReference>
<feature type="compositionally biased region" description="Polar residues" evidence="3">
    <location>
        <begin position="71"/>
        <end position="83"/>
    </location>
</feature>
<dbReference type="SUPFAM" id="SSF54928">
    <property type="entry name" value="RNA-binding domain, RBD"/>
    <property type="match status" value="1"/>
</dbReference>
<dbReference type="OrthoDB" id="10065185at2759"/>
<dbReference type="Proteomes" id="UP000054248">
    <property type="component" value="Unassembled WGS sequence"/>
</dbReference>
<dbReference type="Pfam" id="PF00076">
    <property type="entry name" value="RRM_1"/>
    <property type="match status" value="1"/>
</dbReference>
<evidence type="ECO:0000256" key="1">
    <source>
        <dbReference type="ARBA" id="ARBA00006265"/>
    </source>
</evidence>
<reference evidence="6" key="2">
    <citation type="submission" date="2015-01" db="EMBL/GenBank/DDBJ databases">
        <title>Evolutionary Origins and Diversification of the Mycorrhizal Mutualists.</title>
        <authorList>
            <consortium name="DOE Joint Genome Institute"/>
            <consortium name="Mycorrhizal Genomics Consortium"/>
            <person name="Kohler A."/>
            <person name="Kuo A."/>
            <person name="Nagy L.G."/>
            <person name="Floudas D."/>
            <person name="Copeland A."/>
            <person name="Barry K.W."/>
            <person name="Cichocki N."/>
            <person name="Veneault-Fourrey C."/>
            <person name="LaButti K."/>
            <person name="Lindquist E.A."/>
            <person name="Lipzen A."/>
            <person name="Lundell T."/>
            <person name="Morin E."/>
            <person name="Murat C."/>
            <person name="Riley R."/>
            <person name="Ohm R."/>
            <person name="Sun H."/>
            <person name="Tunlid A."/>
            <person name="Henrissat B."/>
            <person name="Grigoriev I.V."/>
            <person name="Hibbett D.S."/>
            <person name="Martin F."/>
        </authorList>
    </citation>
    <scope>NUCLEOTIDE SEQUENCE [LARGE SCALE GENOMIC DNA]</scope>
    <source>
        <strain evidence="6">MUT 4182</strain>
    </source>
</reference>
<reference evidence="5 6" key="1">
    <citation type="submission" date="2014-04" db="EMBL/GenBank/DDBJ databases">
        <authorList>
            <consortium name="DOE Joint Genome Institute"/>
            <person name="Kuo A."/>
            <person name="Girlanda M."/>
            <person name="Perotto S."/>
            <person name="Kohler A."/>
            <person name="Nagy L.G."/>
            <person name="Floudas D."/>
            <person name="Copeland A."/>
            <person name="Barry K.W."/>
            <person name="Cichocki N."/>
            <person name="Veneault-Fourrey C."/>
            <person name="LaButti K."/>
            <person name="Lindquist E.A."/>
            <person name="Lipzen A."/>
            <person name="Lundell T."/>
            <person name="Morin E."/>
            <person name="Murat C."/>
            <person name="Sun H."/>
            <person name="Tunlid A."/>
            <person name="Henrissat B."/>
            <person name="Grigoriev I.V."/>
            <person name="Hibbett D.S."/>
            <person name="Martin F."/>
            <person name="Nordberg H.P."/>
            <person name="Cantor M.N."/>
            <person name="Hua S.X."/>
        </authorList>
    </citation>
    <scope>NUCLEOTIDE SEQUENCE [LARGE SCALE GENOMIC DNA]</scope>
    <source>
        <strain evidence="5 6">MUT 4182</strain>
    </source>
</reference>
<dbReference type="SMART" id="SM00360">
    <property type="entry name" value="RRM"/>
    <property type="match status" value="1"/>
</dbReference>
<feature type="domain" description="RRM" evidence="4">
    <location>
        <begin position="124"/>
        <end position="205"/>
    </location>
</feature>
<evidence type="ECO:0000256" key="3">
    <source>
        <dbReference type="SAM" id="MobiDB-lite"/>
    </source>
</evidence>
<dbReference type="AlphaFoldDB" id="A0A0C3LK10"/>
<evidence type="ECO:0000259" key="4">
    <source>
        <dbReference type="PROSITE" id="PS50102"/>
    </source>
</evidence>
<protein>
    <recommendedName>
        <fullName evidence="4">RRM domain-containing protein</fullName>
    </recommendedName>
</protein>
<feature type="compositionally biased region" description="Polar residues" evidence="3">
    <location>
        <begin position="39"/>
        <end position="53"/>
    </location>
</feature>
<dbReference type="STRING" id="1051891.A0A0C3LK10"/>
<organism evidence="5 6">
    <name type="scientific">Tulasnella calospora MUT 4182</name>
    <dbReference type="NCBI Taxonomy" id="1051891"/>
    <lineage>
        <taxon>Eukaryota</taxon>
        <taxon>Fungi</taxon>
        <taxon>Dikarya</taxon>
        <taxon>Basidiomycota</taxon>
        <taxon>Agaricomycotina</taxon>
        <taxon>Agaricomycetes</taxon>
        <taxon>Cantharellales</taxon>
        <taxon>Tulasnellaceae</taxon>
        <taxon>Tulasnella</taxon>
    </lineage>
</organism>
<comment type="similarity">
    <text evidence="1">Belongs to the RRM CPSF6/7 family.</text>
</comment>
<dbReference type="Gene3D" id="3.30.70.330">
    <property type="match status" value="1"/>
</dbReference>
<dbReference type="PROSITE" id="PS50102">
    <property type="entry name" value="RRM"/>
    <property type="match status" value="1"/>
</dbReference>
<dbReference type="CDD" id="cd12372">
    <property type="entry name" value="RRM_CFIm68_CFIm59"/>
    <property type="match status" value="1"/>
</dbReference>
<gene>
    <name evidence="5" type="ORF">M407DRAFT_240675</name>
</gene>
<dbReference type="InterPro" id="IPR035979">
    <property type="entry name" value="RBD_domain_sf"/>
</dbReference>
<dbReference type="GO" id="GO:0006397">
    <property type="term" value="P:mRNA processing"/>
    <property type="evidence" value="ECO:0007669"/>
    <property type="project" value="UniProtKB-KW"/>
</dbReference>
<evidence type="ECO:0000256" key="2">
    <source>
        <dbReference type="PROSITE-ProRule" id="PRU00176"/>
    </source>
</evidence>
<evidence type="ECO:0000313" key="6">
    <source>
        <dbReference type="Proteomes" id="UP000054248"/>
    </source>
</evidence>
<name>A0A0C3LK10_9AGAM</name>
<dbReference type="EMBL" id="KN822943">
    <property type="protein sequence ID" value="KIO34373.1"/>
    <property type="molecule type" value="Genomic_DNA"/>
</dbReference>
<dbReference type="GO" id="GO:0003723">
    <property type="term" value="F:RNA binding"/>
    <property type="evidence" value="ECO:0007669"/>
    <property type="project" value="UniProtKB-UniRule"/>
</dbReference>
<feature type="region of interest" description="Disordered" evidence="3">
    <location>
        <begin position="33"/>
        <end position="117"/>
    </location>
</feature>
<sequence>MADDDIDIYGDDFDYDNAGPIGDLADNAMAEYDEDAGQNAAQNQIASHTSQPQEVVGMKRQRSDDDYLDARQQNGRGSATPMSNLPAKPEDNHGAMRMGNGMSNGGQSLPRPPSGAQANQFGADALYVGDLQWWTTDEDLRQVAVNLGIHIEYRDVTFSEHKVNGKSKGMAYIECHSPENATTLKNWFDSNDINGKRANTSFTNAANGNPFRTLPKTGGGTTVGENQSKPIGVHSGPTQQVTRPIVGRGGQPGGMQRPINNMGMSQGMMTGGGMGTMGMQGMGMGGMGGMPVGMMGMGRGGPMGMGGMGGMNGMMGMGMPFNNAMGAMGRGGMMGMNNMRGGMMGGGMRGMGMGMGGGMGGGMNMGQNPAKRSRIEE</sequence>
<evidence type="ECO:0000313" key="5">
    <source>
        <dbReference type="EMBL" id="KIO34373.1"/>
    </source>
</evidence>
<dbReference type="HOGENOM" id="CLU_033916_0_1_1"/>
<dbReference type="InterPro" id="IPR012677">
    <property type="entry name" value="Nucleotide-bd_a/b_plait_sf"/>
</dbReference>
<keyword evidence="6" id="KW-1185">Reference proteome</keyword>
<dbReference type="PANTHER" id="PTHR23204">
    <property type="entry name" value="CLEAVAGE AND POLYADENYLATION SPECIFIC FACTOR"/>
    <property type="match status" value="1"/>
</dbReference>
<proteinExistence type="inferred from homology"/>